<accession>A0AAU9F4M2</accession>
<protein>
    <submittedName>
        <fullName evidence="6">Alpha-1,4 glucan phosphorylase</fullName>
    </submittedName>
</protein>
<dbReference type="InterPro" id="IPR000811">
    <property type="entry name" value="Glyco_trans_35"/>
</dbReference>
<dbReference type="PANTHER" id="PTHR42655:SF1">
    <property type="entry name" value="GLYCOGEN PHOSPHORYLASE"/>
    <property type="match status" value="1"/>
</dbReference>
<evidence type="ECO:0000259" key="5">
    <source>
        <dbReference type="Pfam" id="PF11897"/>
    </source>
</evidence>
<dbReference type="PANTHER" id="PTHR42655">
    <property type="entry name" value="GLYCOGEN PHOSPHORYLASE"/>
    <property type="match status" value="1"/>
</dbReference>
<evidence type="ECO:0000256" key="2">
    <source>
        <dbReference type="ARBA" id="ARBA00006047"/>
    </source>
</evidence>
<dbReference type="AlphaFoldDB" id="A0AAU9F4M2"/>
<dbReference type="KEGG" id="dmp:FAK_32030"/>
<sequence>MRPSLTFQIKPDLPESLAPLAEIAANLWFSWHAGAIDLMQRVDHHLWREVNHNPVALLNQISQERLETLAEDSGFLAQMDRVVETMRAYLGATKCAFLNGRAPEGLKIAYFSAEYGLTDCLSLYSGGLGVLSGDHLKSASDLNLPLVAVGLAYGQGYFNQYLNADGWQQEEYHPNDFYNLPMSLMTTDDGNELRISVDIEGRPLQARVWRISVGRVPLYLMDANIEDNPPELRSITFQLYGGDREMRIRQEILLGIGGVRLLKALNIEPNVFHMNEGHSAFASLERIRQLRQEKGLNFNEAREVVRASNCFTTHTPVPAGNDYFDPDLVRRHFSSYVADLGISLPVLMAYGRVDPRNDSEQFCMTVLAMRLSDFANGVSRLHGRVSRQMWQGVWPHFPEEDIPVGHVTNGVHIPSWISSDMAYLYYRYLGPGWHEDPDSQTVWKAIEEMPDAELWRARERRRGQMVAFLRNTMVEQLSRRGASAEELRRAGEALNPEALTIVFARRFATYKRAVLIAQDQERLAKILGNPQQPVQIIFAGKAHPKDNEGKEFIRRVVALTHDKRFRDKIVFIEDYDINTARYLVQGADIWLNTPRRPMEACGTSGMKAVANGGLHLSILDGWWDEGFQPGLGWAIGRGEEHSGEYPQDEVEARALYRLLEDEVVPLFYRRDAYGLPRGWISYVKNSLRNLCPVFNSHRMVEDYAENAYLSASRRFLNLVADEFSGAKGLGDWSQRIMENWSQVQVVSAESAAPHSAIWGQELPISAMVRLGDLKPEDVAVDAYYGRLRPDGEFAERLTHTLEPVGQNDGMWRFEGKVLAQSTGRLGLAVRVVPNHPLAGSKYSLGLAAWS</sequence>
<keyword evidence="7" id="KW-1185">Reference proteome</keyword>
<dbReference type="Pfam" id="PF00343">
    <property type="entry name" value="Phosphorylase"/>
    <property type="match status" value="1"/>
</dbReference>
<keyword evidence="4" id="KW-0663">Pyridoxal phosphate</keyword>
<dbReference type="GO" id="GO:0030170">
    <property type="term" value="F:pyridoxal phosphate binding"/>
    <property type="evidence" value="ECO:0007669"/>
    <property type="project" value="InterPro"/>
</dbReference>
<name>A0AAU9F4M2_9BACT</name>
<dbReference type="SUPFAM" id="SSF53756">
    <property type="entry name" value="UDP-Glycosyltransferase/glycogen phosphorylase"/>
    <property type="match status" value="1"/>
</dbReference>
<evidence type="ECO:0000256" key="1">
    <source>
        <dbReference type="ARBA" id="ARBA00001275"/>
    </source>
</evidence>
<dbReference type="RefSeq" id="WP_338601540.1">
    <property type="nucleotide sequence ID" value="NZ_AP028679.1"/>
</dbReference>
<evidence type="ECO:0000313" key="7">
    <source>
        <dbReference type="Proteomes" id="UP001366166"/>
    </source>
</evidence>
<dbReference type="Pfam" id="PF11897">
    <property type="entry name" value="DUF3417"/>
    <property type="match status" value="1"/>
</dbReference>
<dbReference type="PIRSF" id="PIRSF000460">
    <property type="entry name" value="Pprylas_GlgP"/>
    <property type="match status" value="1"/>
</dbReference>
<dbReference type="NCBIfam" id="TIGR02094">
    <property type="entry name" value="more_P_ylases"/>
    <property type="match status" value="1"/>
</dbReference>
<dbReference type="GO" id="GO:0008184">
    <property type="term" value="F:glycogen phosphorylase activity"/>
    <property type="evidence" value="ECO:0007669"/>
    <property type="project" value="InterPro"/>
</dbReference>
<feature type="modified residue" description="N6-(pyridoxal phosphate)lysine" evidence="4">
    <location>
        <position position="607"/>
    </location>
</feature>
<gene>
    <name evidence="6" type="ORF">FAK_32030</name>
</gene>
<comment type="similarity">
    <text evidence="2">Belongs to the glycogen phosphorylase family.</text>
</comment>
<dbReference type="EMBL" id="AP028679">
    <property type="protein sequence ID" value="BEQ16137.1"/>
    <property type="molecule type" value="Genomic_DNA"/>
</dbReference>
<evidence type="ECO:0000256" key="4">
    <source>
        <dbReference type="PIRSR" id="PIRSR000460-1"/>
    </source>
</evidence>
<dbReference type="InterPro" id="IPR011834">
    <property type="entry name" value="Agluc_phsphrylas"/>
</dbReference>
<dbReference type="InterPro" id="IPR024517">
    <property type="entry name" value="Glycogen_phosphorylase_DUF3417"/>
</dbReference>
<evidence type="ECO:0000256" key="3">
    <source>
        <dbReference type="ARBA" id="ARBA00022533"/>
    </source>
</evidence>
<organism evidence="6 7">
    <name type="scientific">Desulfoferula mesophila</name>
    <dbReference type="NCBI Taxonomy" id="3058419"/>
    <lineage>
        <taxon>Bacteria</taxon>
        <taxon>Pseudomonadati</taxon>
        <taxon>Thermodesulfobacteriota</taxon>
        <taxon>Desulfarculia</taxon>
        <taxon>Desulfarculales</taxon>
        <taxon>Desulfarculaceae</taxon>
        <taxon>Desulfoferula</taxon>
    </lineage>
</organism>
<keyword evidence="3" id="KW-0021">Allosteric enzyme</keyword>
<dbReference type="Proteomes" id="UP001366166">
    <property type="component" value="Chromosome"/>
</dbReference>
<dbReference type="Gene3D" id="3.40.50.2000">
    <property type="entry name" value="Glycogen Phosphorylase B"/>
    <property type="match status" value="3"/>
</dbReference>
<feature type="domain" description="DUF3417" evidence="5">
    <location>
        <begin position="13"/>
        <end position="121"/>
    </location>
</feature>
<comment type="catalytic activity">
    <reaction evidence="1">
        <text>[(1-&gt;4)-alpha-D-glucosyl](n) + phosphate = [(1-&gt;4)-alpha-D-glucosyl](n-1) + alpha-D-glucose 1-phosphate</text>
        <dbReference type="Rhea" id="RHEA:41732"/>
        <dbReference type="Rhea" id="RHEA-COMP:9584"/>
        <dbReference type="Rhea" id="RHEA-COMP:9586"/>
        <dbReference type="ChEBI" id="CHEBI:15444"/>
        <dbReference type="ChEBI" id="CHEBI:43474"/>
        <dbReference type="ChEBI" id="CHEBI:58601"/>
        <dbReference type="EC" id="2.4.1.1"/>
    </reaction>
</comment>
<dbReference type="InterPro" id="IPR052182">
    <property type="entry name" value="Glycogen/Maltodextrin_Phosph"/>
</dbReference>
<reference evidence="7" key="1">
    <citation type="journal article" date="2023" name="Arch. Microbiol.">
        <title>Desulfoferula mesophilus gen. nov. sp. nov., a mesophilic sulfate-reducing bacterium isolated from a brackish lake sediment.</title>
        <authorList>
            <person name="Watanabe T."/>
            <person name="Yabe T."/>
            <person name="Tsuji J.M."/>
            <person name="Fukui M."/>
        </authorList>
    </citation>
    <scope>NUCLEOTIDE SEQUENCE [LARGE SCALE GENOMIC DNA]</scope>
    <source>
        <strain evidence="7">12FAK</strain>
    </source>
</reference>
<proteinExistence type="inferred from homology"/>
<evidence type="ECO:0000313" key="6">
    <source>
        <dbReference type="EMBL" id="BEQ16137.1"/>
    </source>
</evidence>
<dbReference type="GO" id="GO:0005975">
    <property type="term" value="P:carbohydrate metabolic process"/>
    <property type="evidence" value="ECO:0007669"/>
    <property type="project" value="InterPro"/>
</dbReference>